<dbReference type="AlphaFoldDB" id="A0A382YNS5"/>
<dbReference type="PROSITE" id="PS51257">
    <property type="entry name" value="PROKAR_LIPOPROTEIN"/>
    <property type="match status" value="1"/>
</dbReference>
<protein>
    <recommendedName>
        <fullName evidence="2">Lipoprotein</fullName>
    </recommendedName>
</protein>
<gene>
    <name evidence="1" type="ORF">METZ01_LOCUS437022</name>
</gene>
<organism evidence="1">
    <name type="scientific">marine metagenome</name>
    <dbReference type="NCBI Taxonomy" id="408172"/>
    <lineage>
        <taxon>unclassified sequences</taxon>
        <taxon>metagenomes</taxon>
        <taxon>ecological metagenomes</taxon>
    </lineage>
</organism>
<reference evidence="1" key="1">
    <citation type="submission" date="2018-05" db="EMBL/GenBank/DDBJ databases">
        <authorList>
            <person name="Lanie J.A."/>
            <person name="Ng W.-L."/>
            <person name="Kazmierczak K.M."/>
            <person name="Andrzejewski T.M."/>
            <person name="Davidsen T.M."/>
            <person name="Wayne K.J."/>
            <person name="Tettelin H."/>
            <person name="Glass J.I."/>
            <person name="Rusch D."/>
            <person name="Podicherti R."/>
            <person name="Tsui H.-C.T."/>
            <person name="Winkler M.E."/>
        </authorList>
    </citation>
    <scope>NUCLEOTIDE SEQUENCE</scope>
</reference>
<sequence length="54" mass="6266">MNYLLKILSIFAIASLLGCTTIKTEHHITLDHTITIKIEKEVDDFLDDLYEDEE</sequence>
<accession>A0A382YNS5</accession>
<evidence type="ECO:0000313" key="1">
    <source>
        <dbReference type="EMBL" id="SVD84168.1"/>
    </source>
</evidence>
<evidence type="ECO:0008006" key="2">
    <source>
        <dbReference type="Google" id="ProtNLM"/>
    </source>
</evidence>
<proteinExistence type="predicted"/>
<dbReference type="EMBL" id="UINC01176843">
    <property type="protein sequence ID" value="SVD84168.1"/>
    <property type="molecule type" value="Genomic_DNA"/>
</dbReference>
<name>A0A382YNS5_9ZZZZ</name>